<dbReference type="EMBL" id="CAEZYR010000002">
    <property type="protein sequence ID" value="CAB4725393.1"/>
    <property type="molecule type" value="Genomic_DNA"/>
</dbReference>
<evidence type="ECO:0000259" key="6">
    <source>
        <dbReference type="Pfam" id="PF02826"/>
    </source>
</evidence>
<dbReference type="PANTHER" id="PTHR42789">
    <property type="entry name" value="D-ISOMER SPECIFIC 2-HYDROXYACID DEHYDROGENASE FAMILY PROTEIN (AFU_ORTHOLOGUE AFUA_6G10090)"/>
    <property type="match status" value="1"/>
</dbReference>
<dbReference type="InterPro" id="IPR029753">
    <property type="entry name" value="D-isomer_DH_CS"/>
</dbReference>
<dbReference type="InterPro" id="IPR050857">
    <property type="entry name" value="D-2-hydroxyacid_DH"/>
</dbReference>
<dbReference type="GO" id="GO:0051287">
    <property type="term" value="F:NAD binding"/>
    <property type="evidence" value="ECO:0007669"/>
    <property type="project" value="InterPro"/>
</dbReference>
<dbReference type="InterPro" id="IPR036291">
    <property type="entry name" value="NAD(P)-bd_dom_sf"/>
</dbReference>
<dbReference type="PROSITE" id="PS00065">
    <property type="entry name" value="D_2_HYDROXYACID_DH_1"/>
    <property type="match status" value="1"/>
</dbReference>
<keyword evidence="3" id="KW-0560">Oxidoreductase</keyword>
<dbReference type="InterPro" id="IPR029752">
    <property type="entry name" value="D-isomer_DH_CS1"/>
</dbReference>
<evidence type="ECO:0000256" key="1">
    <source>
        <dbReference type="ARBA" id="ARBA00005854"/>
    </source>
</evidence>
<dbReference type="GO" id="GO:0008652">
    <property type="term" value="P:amino acid biosynthetic process"/>
    <property type="evidence" value="ECO:0007669"/>
    <property type="project" value="UniProtKB-KW"/>
</dbReference>
<dbReference type="AlphaFoldDB" id="A0A6J6RS58"/>
<dbReference type="CDD" id="cd12169">
    <property type="entry name" value="PGDH_like_1"/>
    <property type="match status" value="1"/>
</dbReference>
<dbReference type="SUPFAM" id="SSF52283">
    <property type="entry name" value="Formate/glycerate dehydrogenase catalytic domain-like"/>
    <property type="match status" value="1"/>
</dbReference>
<feature type="domain" description="D-isomer specific 2-hydroxyacid dehydrogenase NAD-binding" evidence="6">
    <location>
        <begin position="114"/>
        <end position="286"/>
    </location>
</feature>
<proteinExistence type="inferred from homology"/>
<name>A0A6J6RS58_9ZZZZ</name>
<feature type="domain" description="D-isomer specific 2-hydroxyacid dehydrogenase catalytic" evidence="5">
    <location>
        <begin position="27"/>
        <end position="313"/>
    </location>
</feature>
<dbReference type="Pfam" id="PF00389">
    <property type="entry name" value="2-Hacid_dh"/>
    <property type="match status" value="1"/>
</dbReference>
<dbReference type="SUPFAM" id="SSF51735">
    <property type="entry name" value="NAD(P)-binding Rossmann-fold domains"/>
    <property type="match status" value="1"/>
</dbReference>
<comment type="similarity">
    <text evidence="1">Belongs to the D-isomer specific 2-hydroxyacid dehydrogenase family.</text>
</comment>
<evidence type="ECO:0000259" key="5">
    <source>
        <dbReference type="Pfam" id="PF00389"/>
    </source>
</evidence>
<dbReference type="Gene3D" id="3.40.50.720">
    <property type="entry name" value="NAD(P)-binding Rossmann-like Domain"/>
    <property type="match status" value="2"/>
</dbReference>
<dbReference type="InterPro" id="IPR006140">
    <property type="entry name" value="D-isomer_DH_NAD-bd"/>
</dbReference>
<dbReference type="InterPro" id="IPR006139">
    <property type="entry name" value="D-isomer_2_OHA_DH_cat_dom"/>
</dbReference>
<organism evidence="7">
    <name type="scientific">freshwater metagenome</name>
    <dbReference type="NCBI Taxonomy" id="449393"/>
    <lineage>
        <taxon>unclassified sequences</taxon>
        <taxon>metagenomes</taxon>
        <taxon>ecological metagenomes</taxon>
    </lineage>
</organism>
<evidence type="ECO:0000256" key="2">
    <source>
        <dbReference type="ARBA" id="ARBA00022605"/>
    </source>
</evidence>
<dbReference type="PROSITE" id="PS00671">
    <property type="entry name" value="D_2_HYDROXYACID_DH_3"/>
    <property type="match status" value="1"/>
</dbReference>
<evidence type="ECO:0000256" key="3">
    <source>
        <dbReference type="ARBA" id="ARBA00023002"/>
    </source>
</evidence>
<dbReference type="Pfam" id="PF02826">
    <property type="entry name" value="2-Hacid_dh_C"/>
    <property type="match status" value="1"/>
</dbReference>
<keyword evidence="4" id="KW-0520">NAD</keyword>
<evidence type="ECO:0000256" key="4">
    <source>
        <dbReference type="ARBA" id="ARBA00023027"/>
    </source>
</evidence>
<dbReference type="GO" id="GO:0016616">
    <property type="term" value="F:oxidoreductase activity, acting on the CH-OH group of donors, NAD or NADP as acceptor"/>
    <property type="evidence" value="ECO:0007669"/>
    <property type="project" value="InterPro"/>
</dbReference>
<evidence type="ECO:0000313" key="7">
    <source>
        <dbReference type="EMBL" id="CAB4725393.1"/>
    </source>
</evidence>
<reference evidence="7" key="1">
    <citation type="submission" date="2020-05" db="EMBL/GenBank/DDBJ databases">
        <authorList>
            <person name="Chiriac C."/>
            <person name="Salcher M."/>
            <person name="Ghai R."/>
            <person name="Kavagutti S V."/>
        </authorList>
    </citation>
    <scope>NUCLEOTIDE SEQUENCE</scope>
</reference>
<sequence>MMRVAVLDDYQGAARASDAWTALAGRAEVVFFSDSVRGRALVERLAAFDAVVLMRERTPVPRAVIEALPRLVLIVSSGRANAALDTEAACEQGIVTCGTVGLAGVTATVEHTWALILAVVRGVATEHDTIRDGGWMRGVPPQLAGRTLGVVGLGNLGRLIPPVAYSLGMQVVAWSRNMTPADADAVGVRYAAYDEFFATADVVTLHLKLSDRSRHYIGEAELQAMRPGSFLVNTSRGGVLDTQALLRALDHGPLAGAALDVFDEEPLPLEHPLRRHPKCLVTPHMGYVSDASYAEYYAQIVEDLTAYLDGAPIRTW</sequence>
<keyword evidence="2" id="KW-0028">Amino-acid biosynthesis</keyword>
<protein>
    <submittedName>
        <fullName evidence="7">Unannotated protein</fullName>
    </submittedName>
</protein>
<gene>
    <name evidence="7" type="ORF">UFOPK2754_00104</name>
</gene>
<dbReference type="PANTHER" id="PTHR42789:SF1">
    <property type="entry name" value="D-ISOMER SPECIFIC 2-HYDROXYACID DEHYDROGENASE FAMILY PROTEIN (AFU_ORTHOLOGUE AFUA_6G10090)"/>
    <property type="match status" value="1"/>
</dbReference>
<accession>A0A6J6RS58</accession>